<accession>A0A380ZCX2</accession>
<dbReference type="InterPro" id="IPR038653">
    <property type="entry name" value="Put_CMD_sf"/>
</dbReference>
<dbReference type="Gene3D" id="2.60.120.890">
    <property type="entry name" value="BT2081, beta-jelly-roll domain"/>
    <property type="match status" value="1"/>
</dbReference>
<keyword evidence="2" id="KW-0449">Lipoprotein</keyword>
<dbReference type="Gene3D" id="2.60.40.2340">
    <property type="match status" value="1"/>
</dbReference>
<organism evidence="2 3">
    <name type="scientific">Bacteroides eggerthii</name>
    <dbReference type="NCBI Taxonomy" id="28111"/>
    <lineage>
        <taxon>Bacteria</taxon>
        <taxon>Pseudomonadati</taxon>
        <taxon>Bacteroidota</taxon>
        <taxon>Bacteroidia</taxon>
        <taxon>Bacteroidales</taxon>
        <taxon>Bacteroidaceae</taxon>
        <taxon>Bacteroides</taxon>
    </lineage>
</organism>
<sequence length="396" mass="43893">MQIAKLYQFINSQKKKYMNFKKWTTALMLILTVTSCIQDEALNSEAAIDACTGADVQLAHINSDSKEINIYVHKGADLSKQQLLFTLPVGATLSADKHYPNDILNNYDFSNDSHSRTFTVTSEDGEWTATYTVKIIPAEVPGIFHFEDLLPAAGTEYDILYEFQPGTSTNVSSVLQWSSGNPGYKLTSMTDNRTGYPTQQIAEGFRGKGLKLTTCDTGSFGAMVKMYIAAGNLFIGSFDLANALKDPLRATKFGIQYYKRPVSLKGYFKFKAGDVYTDEGAVQKDKKDRFDIYAIMYEANENSFMLDGSNSLDLTSDKLVSIARISEEDAKETDSWTPFELPFKAVNGKSIDPVKLQEGKYKLSIVLSSSVDGAYFKGAVGSTLYVDELELISEDN</sequence>
<evidence type="ECO:0000313" key="3">
    <source>
        <dbReference type="Proteomes" id="UP000254424"/>
    </source>
</evidence>
<dbReference type="Pfam" id="PF13201">
    <property type="entry name" value="PCMD"/>
    <property type="match status" value="1"/>
</dbReference>
<proteinExistence type="predicted"/>
<dbReference type="AlphaFoldDB" id="A0A380ZCX2"/>
<protein>
    <submittedName>
        <fullName evidence="2">Putative lipoprotein</fullName>
    </submittedName>
</protein>
<dbReference type="EMBL" id="UFSX01000002">
    <property type="protein sequence ID" value="SUV44172.1"/>
    <property type="molecule type" value="Genomic_DNA"/>
</dbReference>
<feature type="domain" description="Putative carbohydrate metabolism" evidence="1">
    <location>
        <begin position="145"/>
        <end position="392"/>
    </location>
</feature>
<name>A0A380ZCX2_9BACE</name>
<dbReference type="InterPro" id="IPR025112">
    <property type="entry name" value="PCMD"/>
</dbReference>
<reference evidence="2 3" key="1">
    <citation type="submission" date="2018-06" db="EMBL/GenBank/DDBJ databases">
        <authorList>
            <consortium name="Pathogen Informatics"/>
            <person name="Doyle S."/>
        </authorList>
    </citation>
    <scope>NUCLEOTIDE SEQUENCE [LARGE SCALE GENOMIC DNA]</scope>
    <source>
        <strain evidence="2 3">NCTC11155</strain>
    </source>
</reference>
<dbReference type="STRING" id="483216.BACEGG_00284"/>
<gene>
    <name evidence="2" type="ORF">NCTC11155_03583</name>
</gene>
<evidence type="ECO:0000313" key="2">
    <source>
        <dbReference type="EMBL" id="SUV44172.1"/>
    </source>
</evidence>
<dbReference type="Proteomes" id="UP000254424">
    <property type="component" value="Unassembled WGS sequence"/>
</dbReference>
<evidence type="ECO:0000259" key="1">
    <source>
        <dbReference type="Pfam" id="PF13201"/>
    </source>
</evidence>